<dbReference type="Gene3D" id="3.90.180.10">
    <property type="entry name" value="Medium-chain alcohol dehydrogenases, catalytic domain"/>
    <property type="match status" value="1"/>
</dbReference>
<dbReference type="CDD" id="cd05276">
    <property type="entry name" value="p53_inducible_oxidoreductase"/>
    <property type="match status" value="1"/>
</dbReference>
<sequence>MRAVILTHVGGPDALSLAEVPDPRPATGHVVIDVHATALNFADLLQRRGTYGTPAELPSILGIECSGTILEIGPDVEGWAVGDEVCALTSGGAYAERVAVPATQLLRRPRGIDLMTAAALPEAACTVWSNLIDISGLAAGDVLLVHGGAGGIGTFATQTGRTMGARVFATAGSADKLERCLELGAERAISYRTEDFVAVMHEETAGRGADVILDNMGASYLARNIDALAPDGRIAMIGLQSGREGQIPLGRMMGKRGSLFTTSLRDRPAAAKARIVAGVNRDLWPHLEAGRILPAVDKTFGLSQMANAHRYMEDGRHIGKILISVKR</sequence>
<dbReference type="InterPro" id="IPR013149">
    <property type="entry name" value="ADH-like_C"/>
</dbReference>
<protein>
    <submittedName>
        <fullName evidence="4">NAD(P)H-quinone oxidoreductase</fullName>
    </submittedName>
</protein>
<dbReference type="GO" id="GO:0016651">
    <property type="term" value="F:oxidoreductase activity, acting on NAD(P)H"/>
    <property type="evidence" value="ECO:0007669"/>
    <property type="project" value="TreeGrafter"/>
</dbReference>
<gene>
    <name evidence="4" type="ORF">FEZ63_08805</name>
</gene>
<keyword evidence="1" id="KW-0521">NADP</keyword>
<evidence type="ECO:0000259" key="3">
    <source>
        <dbReference type="SMART" id="SM00829"/>
    </source>
</evidence>
<dbReference type="Gene3D" id="3.40.50.720">
    <property type="entry name" value="NAD(P)-binding Rossmann-like Domain"/>
    <property type="match status" value="1"/>
</dbReference>
<evidence type="ECO:0000313" key="5">
    <source>
        <dbReference type="Proteomes" id="UP000325684"/>
    </source>
</evidence>
<organism evidence="4 5">
    <name type="scientific">Microvirga brassicacearum</name>
    <dbReference type="NCBI Taxonomy" id="2580413"/>
    <lineage>
        <taxon>Bacteria</taxon>
        <taxon>Pseudomonadati</taxon>
        <taxon>Pseudomonadota</taxon>
        <taxon>Alphaproteobacteria</taxon>
        <taxon>Hyphomicrobiales</taxon>
        <taxon>Methylobacteriaceae</taxon>
        <taxon>Microvirga</taxon>
    </lineage>
</organism>
<dbReference type="PROSITE" id="PS01162">
    <property type="entry name" value="QOR_ZETA_CRYSTAL"/>
    <property type="match status" value="1"/>
</dbReference>
<feature type="domain" description="Enoyl reductase (ER)" evidence="3">
    <location>
        <begin position="10"/>
        <end position="323"/>
    </location>
</feature>
<keyword evidence="5" id="KW-1185">Reference proteome</keyword>
<dbReference type="EMBL" id="VCMV01000013">
    <property type="protein sequence ID" value="KAB0267400.1"/>
    <property type="molecule type" value="Genomic_DNA"/>
</dbReference>
<dbReference type="SUPFAM" id="SSF51735">
    <property type="entry name" value="NAD(P)-binding Rossmann-fold domains"/>
    <property type="match status" value="1"/>
</dbReference>
<dbReference type="PANTHER" id="PTHR48106">
    <property type="entry name" value="QUINONE OXIDOREDUCTASE PIG3-RELATED"/>
    <property type="match status" value="1"/>
</dbReference>
<proteinExistence type="predicted"/>
<name>A0A5N3PCH0_9HYPH</name>
<dbReference type="PANTHER" id="PTHR48106:SF8">
    <property type="entry name" value="OS02G0805600 PROTEIN"/>
    <property type="match status" value="1"/>
</dbReference>
<dbReference type="Pfam" id="PF08240">
    <property type="entry name" value="ADH_N"/>
    <property type="match status" value="1"/>
</dbReference>
<dbReference type="SUPFAM" id="SSF50129">
    <property type="entry name" value="GroES-like"/>
    <property type="match status" value="1"/>
</dbReference>
<dbReference type="NCBIfam" id="TIGR02824">
    <property type="entry name" value="quinone_pig3"/>
    <property type="match status" value="1"/>
</dbReference>
<comment type="caution">
    <text evidence="4">The sequence shown here is derived from an EMBL/GenBank/DDBJ whole genome shotgun (WGS) entry which is preliminary data.</text>
</comment>
<keyword evidence="2" id="KW-0560">Oxidoreductase</keyword>
<accession>A0A5N3PCH0</accession>
<dbReference type="InterPro" id="IPR020843">
    <property type="entry name" value="ER"/>
</dbReference>
<dbReference type="GO" id="GO:0008270">
    <property type="term" value="F:zinc ion binding"/>
    <property type="evidence" value="ECO:0007669"/>
    <property type="project" value="InterPro"/>
</dbReference>
<evidence type="ECO:0000256" key="2">
    <source>
        <dbReference type="ARBA" id="ARBA00023002"/>
    </source>
</evidence>
<dbReference type="InterPro" id="IPR036291">
    <property type="entry name" value="NAD(P)-bd_dom_sf"/>
</dbReference>
<reference evidence="4 5" key="1">
    <citation type="journal article" date="2019" name="Microorganisms">
        <title>Genome Insights into the Novel Species Microvirga brassicacearum, a Rapeseed Endophyte with Biotechnological Potential.</title>
        <authorList>
            <person name="Jimenez-Gomez A."/>
            <person name="Saati-Santamaria Z."/>
            <person name="Igual J.M."/>
            <person name="Rivas R."/>
            <person name="Mateos P.F."/>
            <person name="Garcia-Fraile P."/>
        </authorList>
    </citation>
    <scope>NUCLEOTIDE SEQUENCE [LARGE SCALE GENOMIC DNA]</scope>
    <source>
        <strain evidence="4 5">CDVBN77</strain>
    </source>
</reference>
<dbReference type="InterPro" id="IPR014189">
    <property type="entry name" value="Quinone_OxRdtase_PIG3"/>
</dbReference>
<dbReference type="AlphaFoldDB" id="A0A5N3PCH0"/>
<dbReference type="InterPro" id="IPR002364">
    <property type="entry name" value="Quin_OxRdtase/zeta-crystal_CS"/>
</dbReference>
<evidence type="ECO:0000313" key="4">
    <source>
        <dbReference type="EMBL" id="KAB0267400.1"/>
    </source>
</evidence>
<dbReference type="InterPro" id="IPR013154">
    <property type="entry name" value="ADH-like_N"/>
</dbReference>
<dbReference type="InterPro" id="IPR011032">
    <property type="entry name" value="GroES-like_sf"/>
</dbReference>
<dbReference type="Proteomes" id="UP000325684">
    <property type="component" value="Unassembled WGS sequence"/>
</dbReference>
<dbReference type="Pfam" id="PF00107">
    <property type="entry name" value="ADH_zinc_N"/>
    <property type="match status" value="1"/>
</dbReference>
<evidence type="ECO:0000256" key="1">
    <source>
        <dbReference type="ARBA" id="ARBA00022857"/>
    </source>
</evidence>
<dbReference type="GO" id="GO:0070402">
    <property type="term" value="F:NADPH binding"/>
    <property type="evidence" value="ECO:0007669"/>
    <property type="project" value="TreeGrafter"/>
</dbReference>
<dbReference type="OrthoDB" id="9805883at2"/>
<dbReference type="RefSeq" id="WP_150943409.1">
    <property type="nucleotide sequence ID" value="NZ_VCMV01000013.1"/>
</dbReference>
<dbReference type="SMART" id="SM00829">
    <property type="entry name" value="PKS_ER"/>
    <property type="match status" value="1"/>
</dbReference>